<gene>
    <name evidence="2" type="ORF">J2S03_000584</name>
</gene>
<evidence type="ECO:0000313" key="3">
    <source>
        <dbReference type="Proteomes" id="UP001232973"/>
    </source>
</evidence>
<keyword evidence="3" id="KW-1185">Reference proteome</keyword>
<proteinExistence type="predicted"/>
<keyword evidence="1" id="KW-0812">Transmembrane</keyword>
<accession>A0ABT9XEP4</accession>
<keyword evidence="1" id="KW-1133">Transmembrane helix</keyword>
<feature type="transmembrane region" description="Helical" evidence="1">
    <location>
        <begin position="42"/>
        <end position="58"/>
    </location>
</feature>
<comment type="caution">
    <text evidence="2">The sequence shown here is derived from an EMBL/GenBank/DDBJ whole genome shotgun (WGS) entry which is preliminary data.</text>
</comment>
<name>A0ABT9XEP4_9BACL</name>
<dbReference type="RefSeq" id="WP_274455251.1">
    <property type="nucleotide sequence ID" value="NZ_CP067097.1"/>
</dbReference>
<evidence type="ECO:0000313" key="2">
    <source>
        <dbReference type="EMBL" id="MDQ0188772.1"/>
    </source>
</evidence>
<protein>
    <submittedName>
        <fullName evidence="2">Uncharacterized protein</fullName>
    </submittedName>
</protein>
<reference evidence="2 3" key="1">
    <citation type="submission" date="2023-07" db="EMBL/GenBank/DDBJ databases">
        <title>Genomic Encyclopedia of Type Strains, Phase IV (KMG-IV): sequencing the most valuable type-strain genomes for metagenomic binning, comparative biology and taxonomic classification.</title>
        <authorList>
            <person name="Goeker M."/>
        </authorList>
    </citation>
    <scope>NUCLEOTIDE SEQUENCE [LARGE SCALE GENOMIC DNA]</scope>
    <source>
        <strain evidence="2 3">DSM 4006</strain>
    </source>
</reference>
<evidence type="ECO:0000256" key="1">
    <source>
        <dbReference type="SAM" id="Phobius"/>
    </source>
</evidence>
<keyword evidence="1" id="KW-0472">Membrane</keyword>
<sequence>MPRQTRISAEAFAKQLFSKIRTDLPEGAAIPPEKRDRVSNELVYFSIFLIDLGVYLVMQSSPNRQPMMDHFWDLVNASGISMDFLNLRLQTYTEAAKADSRAEALNKLGQSFAWQCLMPSDSDVAAMGSRVAAQVTDEIVAMTLAHEIVL</sequence>
<dbReference type="EMBL" id="JAUSTP010000002">
    <property type="protein sequence ID" value="MDQ0188772.1"/>
    <property type="molecule type" value="Genomic_DNA"/>
</dbReference>
<organism evidence="2 3">
    <name type="scientific">Alicyclobacillus cycloheptanicus</name>
    <dbReference type="NCBI Taxonomy" id="1457"/>
    <lineage>
        <taxon>Bacteria</taxon>
        <taxon>Bacillati</taxon>
        <taxon>Bacillota</taxon>
        <taxon>Bacilli</taxon>
        <taxon>Bacillales</taxon>
        <taxon>Alicyclobacillaceae</taxon>
        <taxon>Alicyclobacillus</taxon>
    </lineage>
</organism>
<dbReference type="Proteomes" id="UP001232973">
    <property type="component" value="Unassembled WGS sequence"/>
</dbReference>